<keyword evidence="2 3" id="KW-0539">Nucleus</keyword>
<feature type="compositionally biased region" description="Pro residues" evidence="4">
    <location>
        <begin position="1545"/>
        <end position="1557"/>
    </location>
</feature>
<feature type="compositionally biased region" description="Basic and acidic residues" evidence="4">
    <location>
        <begin position="642"/>
        <end position="661"/>
    </location>
</feature>
<feature type="compositionally biased region" description="Pro residues" evidence="4">
    <location>
        <begin position="1376"/>
        <end position="1386"/>
    </location>
</feature>
<feature type="compositionally biased region" description="Polar residues" evidence="4">
    <location>
        <begin position="1634"/>
        <end position="1651"/>
    </location>
</feature>
<proteinExistence type="predicted"/>
<feature type="region of interest" description="Disordered" evidence="4">
    <location>
        <begin position="563"/>
        <end position="602"/>
    </location>
</feature>
<feature type="region of interest" description="Disordered" evidence="4">
    <location>
        <begin position="88"/>
        <end position="208"/>
    </location>
</feature>
<evidence type="ECO:0000256" key="1">
    <source>
        <dbReference type="ARBA" id="ARBA00023125"/>
    </source>
</evidence>
<dbReference type="InterPro" id="IPR036388">
    <property type="entry name" value="WH-like_DNA-bd_sf"/>
</dbReference>
<dbReference type="PRINTS" id="PR00053">
    <property type="entry name" value="FORKHEAD"/>
</dbReference>
<evidence type="ECO:0000313" key="7">
    <source>
        <dbReference type="Proteomes" id="UP001138500"/>
    </source>
</evidence>
<feature type="compositionally biased region" description="Polar residues" evidence="4">
    <location>
        <begin position="231"/>
        <end position="241"/>
    </location>
</feature>
<dbReference type="GO" id="GO:0043565">
    <property type="term" value="F:sequence-specific DNA binding"/>
    <property type="evidence" value="ECO:0007669"/>
    <property type="project" value="InterPro"/>
</dbReference>
<feature type="region of interest" description="Disordered" evidence="4">
    <location>
        <begin position="1011"/>
        <end position="1124"/>
    </location>
</feature>
<sequence>HERLRGGTLIHVSAAQLELRSSAAAVEGVVVTVSCGREGGCVYGISARGGLIRPRKDITAADLPTHRVHSHTTTTTTTTTTTASYCHQHPGSQDAACCSHPSPSTTPRSGLPTLRLPTCSPATVEPAPARDSDAAASPPERPQEMESSGPGALAVQAAPSSTHPHTPEPLFRVTESTHNDSLDADEPALDGFTLDNDHHDEQHPMASLSTPLHHPTTNHFDPSHVRETVEPPQQSSPTSTDAAHILANPEFRRPSGVDPFAAVPDDPWGATGAHHDVGAAALETFAFPPGDLDHAVAESLAATEYEDGEFAVEDEPLDEHPDMQAFAKLVFADGDYFVTTTTVGLGRDMEFEKSWKRKRKLERAWERHSQQAARAFETGDGGSEVGQPEGGEADKFDPSSKDSHSLEGRPAKGLPSNYSEQGGVVSYAGYSDDDFGTKKARRRRRHLYSKASSDTTSIAPANLHTNTMWPSLVDGETGANPGLTRAFIPVHPVAGREDDIKKVSKEHVIISYNFDEERWEAEIKGKYCWVNDTNYARGDIVPLGHHTRFEFVGIFFNFKLPDQERASPGPSRGTFSEYGGVEDGDEDDDDEEDNDDLLATSPAARKLSGAIDLDSSDDDTPLAAAKFEKKPTKIKLKLKNPLAERKREEAEAKKAKEEKKAARLAAKQQRKEEKRKAKDAREAASLSPEAARKGKKPKEASKQSAKTPAKQPTGSGLAPEMVSADKTEMPTVDAADGAVAVPLSAAVKQEDGKPAKEKASPPAPPPIIIEAGSVLEGVAAEAMPERRKGPGRPPKNGLISKRDQAFIRRKTKEFEKMGREVPPLNVLLDIVRAENKAREAAQKAAARGEVPPPESAIVQSIEMDPATMMMGNQPPKQEPLPSASVEGVTPIGGDQRASATPMNQMPRPPSPKPKRIVKSPSPMKPESAFTEDELKKPSATYVVILDEILRAHPHGQADLQEIYDLICKRYPYFKYRSGTNGWQSSVRHNLLQNERFKENGRSGKGKLWAINHEIPLEREKKRRLTPPPRPPMPNGQPYAQYPPYGNPNYQYGPPGSNPQGQQYGNTQGGPGSYYSPYGQGQPGYGPPHGQQQSSGYGQPAGGGSSGAGQPSQQTSAPPPKAAGEFQTIVDEIMAYRAQYLAGAQGEELDRKTNVFQKCINITSDVFHGQNKEAAKPEGPAEIEVCTALDKIFERHGNLKPAARQSVTPATDASQQTQQTSNPSTSQTASAAPSVGATGNPPPASHASNATGHSAAPPPQQGVTGPGGNVSQPAYPPQASSGATPASGQQLQPGAYPQMGQTNAYAQQPSGSQAAPAVPATMPQAPPSGTQQQSGAPPAQPQSSADGRWPPSSQQNPPQQAPQQAPHAPPSNAAAPTPQPIGQPSPPATAGAQYQRPAWPSTQYPAAQPQHNGTSTSQPQTAAQPPVQSLPKPYVVPNYRYTPPFGIKPLQQAGNSVASSQQSVTPQSQARHLYSNAPSQPPSAPAAPQVSQSGPGVPPSAAEPGPGPHVQYSGASAANGATTAQAGNSAQQVCVQANGNHTSAPAPVPVPDSQPPVNPAQSKPAGDSVEVPSQSAASSVPASAATTNSLVAAPPTEPVQNGPSIASRMQLSNETSAPSPLPPQVAPTPSPALTPVQQNATPVSPHSGSKQGTPAIGETVASPKKRAADDDGSEVEAKRLKTDQVDGTNDDRNVIA</sequence>
<feature type="DNA-binding region" description="Fork-head" evidence="3">
    <location>
        <begin position="936"/>
        <end position="1024"/>
    </location>
</feature>
<evidence type="ECO:0000313" key="6">
    <source>
        <dbReference type="EMBL" id="KAH9836877.1"/>
    </source>
</evidence>
<protein>
    <submittedName>
        <fullName evidence="6">FORKHEAD protein</fullName>
    </submittedName>
</protein>
<gene>
    <name evidence="6" type="ORF">Tdes44962_MAKER08444</name>
</gene>
<feature type="non-terminal residue" evidence="6">
    <location>
        <position position="1"/>
    </location>
</feature>
<evidence type="ECO:0000256" key="4">
    <source>
        <dbReference type="SAM" id="MobiDB-lite"/>
    </source>
</evidence>
<feature type="region of interest" description="Disordered" evidence="4">
    <location>
        <begin position="638"/>
        <end position="768"/>
    </location>
</feature>
<feature type="compositionally biased region" description="Low complexity" evidence="4">
    <location>
        <begin position="1330"/>
        <end position="1375"/>
    </location>
</feature>
<dbReference type="Gene3D" id="1.10.10.10">
    <property type="entry name" value="Winged helix-like DNA-binding domain superfamily/Winged helix DNA-binding domain"/>
    <property type="match status" value="1"/>
</dbReference>
<feature type="compositionally biased region" description="Polar residues" evidence="4">
    <location>
        <begin position="1597"/>
        <end position="1617"/>
    </location>
</feature>
<feature type="compositionally biased region" description="Polar residues" evidence="4">
    <location>
        <begin position="1451"/>
        <end position="1469"/>
    </location>
</feature>
<reference evidence="6 7" key="2">
    <citation type="journal article" date="2021" name="Curr. Genet.">
        <title>Genetic response to nitrogen starvation in the aggressive Eucalyptus foliar pathogen Teratosphaeria destructans.</title>
        <authorList>
            <person name="Havenga M."/>
            <person name="Wingfield B.D."/>
            <person name="Wingfield M.J."/>
            <person name="Dreyer L.L."/>
            <person name="Roets F."/>
            <person name="Aylward J."/>
        </authorList>
    </citation>
    <scope>NUCLEOTIDE SEQUENCE [LARGE SCALE GENOMIC DNA]</scope>
    <source>
        <strain evidence="6">CMW44962</strain>
    </source>
</reference>
<dbReference type="Proteomes" id="UP001138500">
    <property type="component" value="Unassembled WGS sequence"/>
</dbReference>
<feature type="domain" description="Fork-head" evidence="5">
    <location>
        <begin position="936"/>
        <end position="1024"/>
    </location>
</feature>
<feature type="compositionally biased region" description="Basic and acidic residues" evidence="4">
    <location>
        <begin position="392"/>
        <end position="410"/>
    </location>
</feature>
<dbReference type="OrthoDB" id="5402974at2759"/>
<feature type="compositionally biased region" description="Low complexity" evidence="4">
    <location>
        <begin position="1570"/>
        <end position="1584"/>
    </location>
</feature>
<dbReference type="PANTHER" id="PTHR21712:SF29">
    <property type="entry name" value="PRE-RRNA-PROCESSING PROTEIN FHL1"/>
    <property type="match status" value="1"/>
</dbReference>
<feature type="compositionally biased region" description="Basic and acidic residues" evidence="4">
    <location>
        <begin position="1674"/>
        <end position="1695"/>
    </location>
</feature>
<evidence type="ECO:0000256" key="2">
    <source>
        <dbReference type="ARBA" id="ARBA00023242"/>
    </source>
</evidence>
<evidence type="ECO:0000256" key="3">
    <source>
        <dbReference type="PROSITE-ProRule" id="PRU00089"/>
    </source>
</evidence>
<feature type="compositionally biased region" description="Polar residues" evidence="4">
    <location>
        <begin position="702"/>
        <end position="714"/>
    </location>
</feature>
<feature type="compositionally biased region" description="Low complexity" evidence="4">
    <location>
        <begin position="1303"/>
        <end position="1319"/>
    </location>
</feature>
<keyword evidence="7" id="KW-1185">Reference proteome</keyword>
<dbReference type="GO" id="GO:0005634">
    <property type="term" value="C:nucleus"/>
    <property type="evidence" value="ECO:0007669"/>
    <property type="project" value="UniProtKB-SubCell"/>
</dbReference>
<dbReference type="PROSITE" id="PS50039">
    <property type="entry name" value="FORK_HEAD_3"/>
    <property type="match status" value="1"/>
</dbReference>
<dbReference type="EMBL" id="RIBY02000824">
    <property type="protein sequence ID" value="KAH9836877.1"/>
    <property type="molecule type" value="Genomic_DNA"/>
</dbReference>
<feature type="compositionally biased region" description="Low complexity" evidence="4">
    <location>
        <begin position="1087"/>
        <end position="1097"/>
    </location>
</feature>
<evidence type="ECO:0000259" key="5">
    <source>
        <dbReference type="PROSITE" id="PS50039"/>
    </source>
</evidence>
<feature type="region of interest" description="Disordered" evidence="4">
    <location>
        <begin position="1196"/>
        <end position="1695"/>
    </location>
</feature>
<feature type="compositionally biased region" description="Polar residues" evidence="4">
    <location>
        <begin position="1399"/>
        <end position="1426"/>
    </location>
</feature>
<feature type="compositionally biased region" description="Basic and acidic residues" evidence="4">
    <location>
        <begin position="748"/>
        <end position="759"/>
    </location>
</feature>
<feature type="region of interest" description="Disordered" evidence="4">
    <location>
        <begin position="221"/>
        <end position="241"/>
    </location>
</feature>
<dbReference type="PROSITE" id="PS00658">
    <property type="entry name" value="FORK_HEAD_2"/>
    <property type="match status" value="1"/>
</dbReference>
<feature type="compositionally biased region" description="Pro residues" evidence="4">
    <location>
        <begin position="1618"/>
        <end position="1631"/>
    </location>
</feature>
<feature type="compositionally biased region" description="Acidic residues" evidence="4">
    <location>
        <begin position="580"/>
        <end position="596"/>
    </location>
</feature>
<name>A0A9W7SWS1_9PEZI</name>
<feature type="compositionally biased region" description="Basic and acidic residues" evidence="4">
    <location>
        <begin position="669"/>
        <end position="682"/>
    </location>
</feature>
<feature type="compositionally biased region" description="Low complexity" evidence="4">
    <location>
        <begin position="1035"/>
        <end position="1058"/>
    </location>
</feature>
<feature type="region of interest" description="Disordered" evidence="4">
    <location>
        <begin position="369"/>
        <end position="420"/>
    </location>
</feature>
<feature type="compositionally biased region" description="Low complexity" evidence="4">
    <location>
        <begin position="1213"/>
        <end position="1233"/>
    </location>
</feature>
<dbReference type="CDD" id="cd00059">
    <property type="entry name" value="FH_FOX"/>
    <property type="match status" value="1"/>
</dbReference>
<keyword evidence="1 3" id="KW-0238">DNA-binding</keyword>
<dbReference type="InterPro" id="IPR036390">
    <property type="entry name" value="WH_DNA-bd_sf"/>
</dbReference>
<dbReference type="GO" id="GO:0060962">
    <property type="term" value="P:regulation of ribosomal protein gene transcription by RNA polymerase II"/>
    <property type="evidence" value="ECO:0007669"/>
    <property type="project" value="InterPro"/>
</dbReference>
<dbReference type="InterPro" id="IPR030456">
    <property type="entry name" value="TF_fork_head_CS_2"/>
</dbReference>
<comment type="subcellular location">
    <subcellularLocation>
        <location evidence="3">Nucleus</location>
    </subcellularLocation>
</comment>
<dbReference type="InterPro" id="IPR001766">
    <property type="entry name" value="Fork_head_dom"/>
</dbReference>
<comment type="caution">
    <text evidence="6">The sequence shown here is derived from an EMBL/GenBank/DDBJ whole genome shotgun (WGS) entry which is preliminary data.</text>
</comment>
<dbReference type="InterPro" id="IPR045178">
    <property type="entry name" value="Fhl1/FHA1"/>
</dbReference>
<feature type="region of interest" description="Disordered" evidence="4">
    <location>
        <begin position="873"/>
        <end position="932"/>
    </location>
</feature>
<accession>A0A9W7SWS1</accession>
<dbReference type="GO" id="GO:0003700">
    <property type="term" value="F:DNA-binding transcription factor activity"/>
    <property type="evidence" value="ECO:0007669"/>
    <property type="project" value="InterPro"/>
</dbReference>
<feature type="compositionally biased region" description="Polar residues" evidence="4">
    <location>
        <begin position="1532"/>
        <end position="1542"/>
    </location>
</feature>
<dbReference type="SMART" id="SM00339">
    <property type="entry name" value="FH"/>
    <property type="match status" value="1"/>
</dbReference>
<organism evidence="6 7">
    <name type="scientific">Teratosphaeria destructans</name>
    <dbReference type="NCBI Taxonomy" id="418781"/>
    <lineage>
        <taxon>Eukaryota</taxon>
        <taxon>Fungi</taxon>
        <taxon>Dikarya</taxon>
        <taxon>Ascomycota</taxon>
        <taxon>Pezizomycotina</taxon>
        <taxon>Dothideomycetes</taxon>
        <taxon>Dothideomycetidae</taxon>
        <taxon>Mycosphaerellales</taxon>
        <taxon>Teratosphaeriaceae</taxon>
        <taxon>Teratosphaeria</taxon>
    </lineage>
</organism>
<feature type="compositionally biased region" description="Polar residues" evidence="4">
    <location>
        <begin position="1277"/>
        <end position="1291"/>
    </location>
</feature>
<dbReference type="PANTHER" id="PTHR21712">
    <property type="entry name" value="PRE-RRNA-PROCESSING PROTEIN FHL1"/>
    <property type="match status" value="1"/>
</dbReference>
<reference evidence="6 7" key="1">
    <citation type="journal article" date="2018" name="IMA Fungus">
        <title>IMA Genome-F 10: Nine draft genome sequences of Claviceps purpurea s.lat., including C. arundinis, C. humidiphila, and C. cf. spartinae, pseudomolecules for the pitch canker pathogen Fusarium circinatum, draft genome of Davidsoniella eucalypti, Grosmannia galeiformis, Quambalaria eucalypti, and Teratosphaeria destructans.</title>
        <authorList>
            <person name="Wingfield B.D."/>
            <person name="Liu M."/>
            <person name="Nguyen H.D."/>
            <person name="Lane F.A."/>
            <person name="Morgan S.W."/>
            <person name="De Vos L."/>
            <person name="Wilken P.M."/>
            <person name="Duong T.A."/>
            <person name="Aylward J."/>
            <person name="Coetzee M.P."/>
            <person name="Dadej K."/>
            <person name="De Beer Z.W."/>
            <person name="Findlay W."/>
            <person name="Havenga M."/>
            <person name="Kolarik M."/>
            <person name="Menzies J.G."/>
            <person name="Naidoo K."/>
            <person name="Pochopski O."/>
            <person name="Shoukouhi P."/>
            <person name="Santana Q.C."/>
            <person name="Seifert K.A."/>
            <person name="Soal N."/>
            <person name="Steenkamp E.T."/>
            <person name="Tatham C.T."/>
            <person name="van der Nest M.A."/>
            <person name="Wingfield M.J."/>
        </authorList>
    </citation>
    <scope>NUCLEOTIDE SEQUENCE [LARGE SCALE GENOMIC DNA]</scope>
    <source>
        <strain evidence="6">CMW44962</strain>
    </source>
</reference>
<feature type="region of interest" description="Disordered" evidence="4">
    <location>
        <begin position="782"/>
        <end position="805"/>
    </location>
</feature>
<feature type="compositionally biased region" description="Low complexity" evidence="4">
    <location>
        <begin position="1512"/>
        <end position="1531"/>
    </location>
</feature>
<dbReference type="SUPFAM" id="SSF46785">
    <property type="entry name" value="Winged helix' DNA-binding domain"/>
    <property type="match status" value="1"/>
</dbReference>
<feature type="compositionally biased region" description="Pro residues" evidence="4">
    <location>
        <begin position="1025"/>
        <end position="1034"/>
    </location>
</feature>
<dbReference type="Pfam" id="PF00250">
    <property type="entry name" value="Forkhead"/>
    <property type="match status" value="1"/>
</dbReference>